<evidence type="ECO:0000256" key="1">
    <source>
        <dbReference type="PROSITE-ProRule" id="PRU00023"/>
    </source>
</evidence>
<evidence type="ECO:0000313" key="4">
    <source>
        <dbReference type="EMBL" id="SPQ93036.1"/>
    </source>
</evidence>
<feature type="compositionally biased region" description="Basic residues" evidence="2">
    <location>
        <begin position="988"/>
        <end position="1002"/>
    </location>
</feature>
<dbReference type="PANTHER" id="PTHR24133">
    <property type="entry name" value="ANKYRIN DOMAIN-CONTAINING"/>
    <property type="match status" value="1"/>
</dbReference>
<feature type="repeat" description="ANK" evidence="1">
    <location>
        <begin position="228"/>
        <end position="250"/>
    </location>
</feature>
<dbReference type="SUPFAM" id="SSF48403">
    <property type="entry name" value="Ankyrin repeat"/>
    <property type="match status" value="4"/>
</dbReference>
<dbReference type="SUPFAM" id="SSF56112">
    <property type="entry name" value="Protein kinase-like (PK-like)"/>
    <property type="match status" value="1"/>
</dbReference>
<organism evidence="4 5">
    <name type="scientific">Plasmodiophora brassicae</name>
    <name type="common">Clubroot disease agent</name>
    <dbReference type="NCBI Taxonomy" id="37360"/>
    <lineage>
        <taxon>Eukaryota</taxon>
        <taxon>Sar</taxon>
        <taxon>Rhizaria</taxon>
        <taxon>Endomyxa</taxon>
        <taxon>Phytomyxea</taxon>
        <taxon>Plasmodiophorida</taxon>
        <taxon>Plasmodiophoridae</taxon>
        <taxon>Plasmodiophora</taxon>
    </lineage>
</organism>
<feature type="repeat" description="ANK" evidence="1">
    <location>
        <begin position="92"/>
        <end position="112"/>
    </location>
</feature>
<keyword evidence="1" id="KW-0040">ANK repeat</keyword>
<feature type="repeat" description="ANK" evidence="1">
    <location>
        <begin position="661"/>
        <end position="693"/>
    </location>
</feature>
<evidence type="ECO:0000313" key="5">
    <source>
        <dbReference type="Proteomes" id="UP000290189"/>
    </source>
</evidence>
<sequence length="1396" mass="153204">MEAARAVAARAIKKASETEVVLPTRLLFEAVSKGELERVRELAIKNVNANHQERHRGSHRTPIHQAAELGYLDICKVLCEEAQASIATVDKDGNTPFHLACARGHYEIVKYFQQRYDPDPTLRNARSYTAFHLAAFGGHLDVIKFLDEEAGVDPHCEDQFWNTAAHHAASRGHLSVLVYLCGTAKLNPASVNRWKRTPLHLACAHGHTEVARYLVKQCHVDPNAASLDGCTPLHLAVTNGHLETTQYLIDGAQVDPNPKNVSGDTPVHCAAFSGQAEICKFLFEKGRCDVNVRNANGDTPVIVAAIWNQQAVLRYLIEAAKADPCLKNEMGFTAMHMAAREWNQEVCEYICKVAPECARIRDNKGLTPLMVVLNKWGQTKVNRMFLHKEGYSPFHVACEKGFEDMVRYLLICAKDYGELIHTPGANGDTPLIAVIERDHTRLIELLLQKGADVNFRSKNGNTPLLTAIREQNMKLVKMLLANSAKINYPTDGDHTPLTLACSIGNMDFINLLLKEGAELELPNRNGETPLVMACKMRNMDLILALLEYGSQINYPTTTKFTPLIAACMFGEVDMVSLLLARGAVIDMPNVKRGTPLAAASKRGHADIVRLLLNRIMSSNLPVDVSGVSGHTPVMKASMHGHADVVRMLVDSGASICLPDTNGNTPAIAAARKHHAQVLRFLVEQGADVDAVGEQGHSARAFAERDAELNGAIREGLKVFQRRVRGPIEKLQALGYLNGDESVVDGFYFASDVVPVSAVPSSFAWGKVVDPRDFPIGTIQGALVALDARRDPRLRRAIARAQALTSSSFPNVKARVAALAMFVASELGGTALADKAALSRGQQERVRNQLGSDVLALGALLPGYGIGRTRSVVFKYLLAKVGGSDTALSCRIVSRPSSGSGWDRVDDPWPCDFCWTEIAFDDDGPYFVVDMMKVPGMLLFENSSEAAAYRSGAVYDDDGDVPGERQPGAFQEISARDEIVRFDAAAPGAKRRRKKGRRKKKRTATLTKALSSPRKASVASPTLDNIDEGTSEADDDDGAASRTSSAKKKKGKAPPDDSESDGEAETTQGSDATSPTTKADSDGSDNEVDVATGPALTEQAQLEKEEEENSLAIGGRVDWPGVWLEAPVQVTRYPVPSFFNDAQKEQSAAWFKDDMQYYASLRHRCIERPLGVDPVTRSVIHRRQPNHARLDDYIRERHADLDDDVRLSIVLQIAETMEYLHTRTPSVIHGRLRVKDVFVAVRERPMVRLFDVGLPRRVEPLIKQYPFVGAAAYYPPERLLLEAPEGDQGADTMAADVYAFGVVAVFVASAQVPWNDFQVRNIREFFADGKRPGLPDDCTRCSSWKPVIERCFEPDPAERPSFTQVIRLFQQYANKINDEAYVTTTPTAAAAASRSSP</sequence>
<feature type="repeat" description="ANK" evidence="1">
    <location>
        <begin position="194"/>
        <end position="216"/>
    </location>
</feature>
<dbReference type="InterPro" id="IPR036770">
    <property type="entry name" value="Ankyrin_rpt-contain_sf"/>
</dbReference>
<dbReference type="Pfam" id="PF14381">
    <property type="entry name" value="EDR1_CTR1_ARMC3_pept"/>
    <property type="match status" value="1"/>
</dbReference>
<feature type="repeat" description="ANK" evidence="1">
    <location>
        <begin position="389"/>
        <end position="410"/>
    </location>
</feature>
<feature type="repeat" description="ANK" evidence="1">
    <location>
        <begin position="262"/>
        <end position="286"/>
    </location>
</feature>
<dbReference type="Gene3D" id="1.25.40.20">
    <property type="entry name" value="Ankyrin repeat-containing domain"/>
    <property type="match status" value="5"/>
</dbReference>
<proteinExistence type="predicted"/>
<dbReference type="Pfam" id="PF00023">
    <property type="entry name" value="Ank"/>
    <property type="match status" value="1"/>
</dbReference>
<gene>
    <name evidence="4" type="ORF">PLBR_LOCUS251</name>
</gene>
<dbReference type="SMART" id="SM00248">
    <property type="entry name" value="ANK"/>
    <property type="match status" value="18"/>
</dbReference>
<evidence type="ECO:0000256" key="2">
    <source>
        <dbReference type="SAM" id="MobiDB-lite"/>
    </source>
</evidence>
<accession>A0A3P3XYL3</accession>
<dbReference type="PRINTS" id="PR01415">
    <property type="entry name" value="ANKYRIN"/>
</dbReference>
<dbReference type="EMBL" id="OVEO01000001">
    <property type="protein sequence ID" value="SPQ93036.1"/>
    <property type="molecule type" value="Genomic_DNA"/>
</dbReference>
<dbReference type="InterPro" id="IPR052391">
    <property type="entry name" value="E3_Ligase-Neurotoxin"/>
</dbReference>
<dbReference type="InterPro" id="IPR001245">
    <property type="entry name" value="Ser-Thr/Tyr_kinase_cat_dom"/>
</dbReference>
<dbReference type="PANTHER" id="PTHR24133:SF40">
    <property type="entry name" value="ANKYRIN REPEAT DOMAIN 44"/>
    <property type="match status" value="1"/>
</dbReference>
<dbReference type="InterPro" id="IPR055164">
    <property type="entry name" value="EDR1/CTR1/ARMC3-like_pept-like"/>
</dbReference>
<feature type="repeat" description="ANK" evidence="1">
    <location>
        <begin position="459"/>
        <end position="491"/>
    </location>
</feature>
<dbReference type="GO" id="GO:0005524">
    <property type="term" value="F:ATP binding"/>
    <property type="evidence" value="ECO:0007669"/>
    <property type="project" value="InterPro"/>
</dbReference>
<dbReference type="InterPro" id="IPR011009">
    <property type="entry name" value="Kinase-like_dom_sf"/>
</dbReference>
<feature type="repeat" description="ANK" evidence="1">
    <location>
        <begin position="525"/>
        <end position="557"/>
    </location>
</feature>
<protein>
    <recommendedName>
        <fullName evidence="3">Protein kinase domain-containing protein</fullName>
    </recommendedName>
</protein>
<dbReference type="GO" id="GO:0004672">
    <property type="term" value="F:protein kinase activity"/>
    <property type="evidence" value="ECO:0007669"/>
    <property type="project" value="InterPro"/>
</dbReference>
<geneLocation type="mitochondrion" evidence="4"/>
<reference evidence="4 5" key="1">
    <citation type="submission" date="2018-03" db="EMBL/GenBank/DDBJ databases">
        <authorList>
            <person name="Fogelqvist J."/>
        </authorList>
    </citation>
    <scope>NUCLEOTIDE SEQUENCE [LARGE SCALE GENOMIC DNA]</scope>
</reference>
<feature type="repeat" description="ANK" evidence="1">
    <location>
        <begin position="426"/>
        <end position="458"/>
    </location>
</feature>
<feature type="repeat" description="ANK" evidence="1">
    <location>
        <begin position="492"/>
        <end position="524"/>
    </location>
</feature>
<dbReference type="InterPro" id="IPR002110">
    <property type="entry name" value="Ankyrin_rpt"/>
</dbReference>
<dbReference type="Proteomes" id="UP000290189">
    <property type="component" value="Unassembled WGS sequence"/>
</dbReference>
<dbReference type="Pfam" id="PF07714">
    <property type="entry name" value="PK_Tyr_Ser-Thr"/>
    <property type="match status" value="1"/>
</dbReference>
<feature type="region of interest" description="Disordered" evidence="2">
    <location>
        <begin position="984"/>
        <end position="1089"/>
    </location>
</feature>
<dbReference type="Pfam" id="PF12796">
    <property type="entry name" value="Ank_2"/>
    <property type="match status" value="7"/>
</dbReference>
<name>A0A3P3XYL3_PLABS</name>
<feature type="repeat" description="ANK" evidence="1">
    <location>
        <begin position="558"/>
        <end position="590"/>
    </location>
</feature>
<dbReference type="PROSITE" id="PS50297">
    <property type="entry name" value="ANK_REP_REGION"/>
    <property type="match status" value="12"/>
</dbReference>
<feature type="compositionally biased region" description="Polar residues" evidence="2">
    <location>
        <begin position="1064"/>
        <end position="1077"/>
    </location>
</feature>
<dbReference type="PROSITE" id="PS50011">
    <property type="entry name" value="PROTEIN_KINASE_DOM"/>
    <property type="match status" value="1"/>
</dbReference>
<keyword evidence="4" id="KW-0496">Mitochondrion</keyword>
<feature type="repeat" description="ANK" evidence="1">
    <location>
        <begin position="628"/>
        <end position="660"/>
    </location>
</feature>
<feature type="domain" description="Protein kinase" evidence="3">
    <location>
        <begin position="1073"/>
        <end position="1372"/>
    </location>
</feature>
<evidence type="ECO:0000259" key="3">
    <source>
        <dbReference type="PROSITE" id="PS50011"/>
    </source>
</evidence>
<dbReference type="PROSITE" id="PS50088">
    <property type="entry name" value="ANK_REPEAT"/>
    <property type="match status" value="12"/>
</dbReference>
<dbReference type="InterPro" id="IPR000719">
    <property type="entry name" value="Prot_kinase_dom"/>
</dbReference>
<feature type="compositionally biased region" description="Acidic residues" evidence="2">
    <location>
        <begin position="1024"/>
        <end position="1037"/>
    </location>
</feature>
<dbReference type="Gene3D" id="1.10.510.10">
    <property type="entry name" value="Transferase(Phosphotransferase) domain 1"/>
    <property type="match status" value="1"/>
</dbReference>